<gene>
    <name evidence="6" type="primary">trpI</name>
    <name evidence="6" type="ORF">LMG29542_06607</name>
</gene>
<keyword evidence="7" id="KW-1185">Reference proteome</keyword>
<dbReference type="Gene3D" id="1.10.10.10">
    <property type="entry name" value="Winged helix-like DNA-binding domain superfamily/Winged helix DNA-binding domain"/>
    <property type="match status" value="1"/>
</dbReference>
<evidence type="ECO:0000313" key="6">
    <source>
        <dbReference type="EMBL" id="CAB3771373.1"/>
    </source>
</evidence>
<accession>A0A6J5EYZ8</accession>
<dbReference type="InterPro" id="IPR000847">
    <property type="entry name" value="LysR_HTH_N"/>
</dbReference>
<dbReference type="FunFam" id="1.10.10.10:FF:000038">
    <property type="entry name" value="Glycine cleavage system transcriptional activator"/>
    <property type="match status" value="1"/>
</dbReference>
<dbReference type="PANTHER" id="PTHR30537">
    <property type="entry name" value="HTH-TYPE TRANSCRIPTIONAL REGULATOR"/>
    <property type="match status" value="1"/>
</dbReference>
<dbReference type="InterPro" id="IPR036390">
    <property type="entry name" value="WH_DNA-bd_sf"/>
</dbReference>
<dbReference type="InterPro" id="IPR005119">
    <property type="entry name" value="LysR_subst-bd"/>
</dbReference>
<evidence type="ECO:0000256" key="2">
    <source>
        <dbReference type="ARBA" id="ARBA00023015"/>
    </source>
</evidence>
<dbReference type="FunFam" id="3.40.190.10:FF:000017">
    <property type="entry name" value="Glycine cleavage system transcriptional activator"/>
    <property type="match status" value="1"/>
</dbReference>
<evidence type="ECO:0000313" key="7">
    <source>
        <dbReference type="Proteomes" id="UP000494363"/>
    </source>
</evidence>
<evidence type="ECO:0000256" key="3">
    <source>
        <dbReference type="ARBA" id="ARBA00023125"/>
    </source>
</evidence>
<dbReference type="PRINTS" id="PR00039">
    <property type="entry name" value="HTHLYSR"/>
</dbReference>
<proteinExistence type="inferred from homology"/>
<dbReference type="RefSeq" id="WP_175232013.1">
    <property type="nucleotide sequence ID" value="NZ_CADIKH010000051.1"/>
</dbReference>
<organism evidence="6 7">
    <name type="scientific">Paraburkholderia humisilvae</name>
    <dbReference type="NCBI Taxonomy" id="627669"/>
    <lineage>
        <taxon>Bacteria</taxon>
        <taxon>Pseudomonadati</taxon>
        <taxon>Pseudomonadota</taxon>
        <taxon>Betaproteobacteria</taxon>
        <taxon>Burkholderiales</taxon>
        <taxon>Burkholderiaceae</taxon>
        <taxon>Paraburkholderia</taxon>
    </lineage>
</organism>
<dbReference type="Proteomes" id="UP000494363">
    <property type="component" value="Unassembled WGS sequence"/>
</dbReference>
<name>A0A6J5EYZ8_9BURK</name>
<keyword evidence="2" id="KW-0805">Transcription regulation</keyword>
<comment type="similarity">
    <text evidence="1">Belongs to the LysR transcriptional regulatory family.</text>
</comment>
<dbReference type="SUPFAM" id="SSF53850">
    <property type="entry name" value="Periplasmic binding protein-like II"/>
    <property type="match status" value="1"/>
</dbReference>
<dbReference type="InterPro" id="IPR058163">
    <property type="entry name" value="LysR-type_TF_proteobact-type"/>
</dbReference>
<feature type="domain" description="HTH lysR-type" evidence="5">
    <location>
        <begin position="5"/>
        <end position="62"/>
    </location>
</feature>
<evidence type="ECO:0000256" key="1">
    <source>
        <dbReference type="ARBA" id="ARBA00009437"/>
    </source>
</evidence>
<dbReference type="Gene3D" id="3.40.190.10">
    <property type="entry name" value="Periplasmic binding protein-like II"/>
    <property type="match status" value="2"/>
</dbReference>
<dbReference type="GO" id="GO:0006351">
    <property type="term" value="P:DNA-templated transcription"/>
    <property type="evidence" value="ECO:0007669"/>
    <property type="project" value="TreeGrafter"/>
</dbReference>
<dbReference type="PANTHER" id="PTHR30537:SF74">
    <property type="entry name" value="HTH-TYPE TRANSCRIPTIONAL REGULATOR TRPI"/>
    <property type="match status" value="1"/>
</dbReference>
<protein>
    <submittedName>
        <fullName evidence="6">HTH-type transcriptional regulator TrpI</fullName>
    </submittedName>
</protein>
<reference evidence="6 7" key="1">
    <citation type="submission" date="2020-04" db="EMBL/GenBank/DDBJ databases">
        <authorList>
            <person name="De Canck E."/>
        </authorList>
    </citation>
    <scope>NUCLEOTIDE SEQUENCE [LARGE SCALE GENOMIC DNA]</scope>
    <source>
        <strain evidence="6 7">LMG 29542</strain>
    </source>
</reference>
<evidence type="ECO:0000256" key="4">
    <source>
        <dbReference type="ARBA" id="ARBA00023163"/>
    </source>
</evidence>
<dbReference type="InterPro" id="IPR036388">
    <property type="entry name" value="WH-like_DNA-bd_sf"/>
</dbReference>
<sequence>MRRLPPLNSLRAFDAAARRLSFSAAAQELHVTHSAVSHQVRQLEQWLGKAMFVRHAGGVRLTPEGQSLKLATDHIFGLLEARCAEIAEQAPITEIVLGAPGSLLVNWLIPRLERFEAAHPDVRVRLQTSTTMDDLQRNVIDCLIVSDRGWPADVEAVNLFEEIIGPVCAPDWAHRIATPTDLSGQPLLHTTSRPHAWEDWASRNEVEPAMFAGGRRFDHLSLLLEAAAAGLGVAIAPALLVERELSQGRLIAPLGFVPSGAFFAFCAMSGRSDKALYCLREWLKEERGG</sequence>
<keyword evidence="4" id="KW-0804">Transcription</keyword>
<dbReference type="EMBL" id="CADIKH010000051">
    <property type="protein sequence ID" value="CAB3771373.1"/>
    <property type="molecule type" value="Genomic_DNA"/>
</dbReference>
<dbReference type="SUPFAM" id="SSF46785">
    <property type="entry name" value="Winged helix' DNA-binding domain"/>
    <property type="match status" value="1"/>
</dbReference>
<dbReference type="Pfam" id="PF03466">
    <property type="entry name" value="LysR_substrate"/>
    <property type="match status" value="1"/>
</dbReference>
<dbReference type="PROSITE" id="PS50931">
    <property type="entry name" value="HTH_LYSR"/>
    <property type="match status" value="1"/>
</dbReference>
<dbReference type="GO" id="GO:0043565">
    <property type="term" value="F:sequence-specific DNA binding"/>
    <property type="evidence" value="ECO:0007669"/>
    <property type="project" value="TreeGrafter"/>
</dbReference>
<dbReference type="Pfam" id="PF00126">
    <property type="entry name" value="HTH_1"/>
    <property type="match status" value="1"/>
</dbReference>
<evidence type="ECO:0000259" key="5">
    <source>
        <dbReference type="PROSITE" id="PS50931"/>
    </source>
</evidence>
<dbReference type="AlphaFoldDB" id="A0A6J5EYZ8"/>
<keyword evidence="3" id="KW-0238">DNA-binding</keyword>
<dbReference type="GO" id="GO:0003700">
    <property type="term" value="F:DNA-binding transcription factor activity"/>
    <property type="evidence" value="ECO:0007669"/>
    <property type="project" value="InterPro"/>
</dbReference>